<dbReference type="InterPro" id="IPR027385">
    <property type="entry name" value="Beta-barrel_OMP"/>
</dbReference>
<sequence>MTKKLLLGLLLLLSLQAISQDKNWSVEANYPILIGDDYLQDYNGLLDLGLSYRFISLGIFDIGVGINGGIFRNVNGRNSNIKVVGEEFYLQPRAFTELKLLRFRPSFGIGYSIWNSRLEVEENGENVIDSSDSDGGLNVNLGISYDITKSFFIKAQYDFTRLNIRSTIEQGGEVFDLKINQNVDIIKFGVGFRF</sequence>
<evidence type="ECO:0000313" key="5">
    <source>
        <dbReference type="Proteomes" id="UP000276603"/>
    </source>
</evidence>
<evidence type="ECO:0000256" key="1">
    <source>
        <dbReference type="ARBA" id="ARBA00022729"/>
    </source>
</evidence>
<evidence type="ECO:0000259" key="3">
    <source>
        <dbReference type="Pfam" id="PF13505"/>
    </source>
</evidence>
<proteinExistence type="predicted"/>
<feature type="domain" description="Outer membrane protein beta-barrel" evidence="3">
    <location>
        <begin position="6"/>
        <end position="194"/>
    </location>
</feature>
<reference evidence="4 5" key="1">
    <citation type="submission" date="2018-10" db="EMBL/GenBank/DDBJ databases">
        <title>Ulvibacterium marinum gen. nov., sp. nov., a novel marine bacterium of the family Flavobacteriaceae, isolated from a culture of the green alga Ulva prolifera.</title>
        <authorList>
            <person name="Zhang Z."/>
        </authorList>
    </citation>
    <scope>NUCLEOTIDE SEQUENCE [LARGE SCALE GENOMIC DNA]</scope>
    <source>
        <strain evidence="4 5">CCMM003</strain>
    </source>
</reference>
<dbReference type="EMBL" id="RBCJ01000001">
    <property type="protein sequence ID" value="RKN82673.1"/>
    <property type="molecule type" value="Genomic_DNA"/>
</dbReference>
<name>A0A3B0CAB5_9FLAO</name>
<keyword evidence="5" id="KW-1185">Reference proteome</keyword>
<dbReference type="RefSeq" id="WP_120709864.1">
    <property type="nucleotide sequence ID" value="NZ_RBCJ01000001.1"/>
</dbReference>
<organism evidence="4 5">
    <name type="scientific">Ulvibacterium marinum</name>
    <dbReference type="NCBI Taxonomy" id="2419782"/>
    <lineage>
        <taxon>Bacteria</taxon>
        <taxon>Pseudomonadati</taxon>
        <taxon>Bacteroidota</taxon>
        <taxon>Flavobacteriia</taxon>
        <taxon>Flavobacteriales</taxon>
        <taxon>Flavobacteriaceae</taxon>
        <taxon>Ulvibacterium</taxon>
    </lineage>
</organism>
<dbReference type="Proteomes" id="UP000276603">
    <property type="component" value="Unassembled WGS sequence"/>
</dbReference>
<feature type="signal peptide" evidence="2">
    <location>
        <begin position="1"/>
        <end position="19"/>
    </location>
</feature>
<dbReference type="Gene3D" id="2.40.160.20">
    <property type="match status" value="1"/>
</dbReference>
<accession>A0A3B0CAB5</accession>
<evidence type="ECO:0000313" key="4">
    <source>
        <dbReference type="EMBL" id="RKN82673.1"/>
    </source>
</evidence>
<dbReference type="AlphaFoldDB" id="A0A3B0CAB5"/>
<keyword evidence="1 2" id="KW-0732">Signal</keyword>
<evidence type="ECO:0000256" key="2">
    <source>
        <dbReference type="SAM" id="SignalP"/>
    </source>
</evidence>
<dbReference type="Pfam" id="PF13505">
    <property type="entry name" value="OMP_b-brl"/>
    <property type="match status" value="1"/>
</dbReference>
<gene>
    <name evidence="4" type="ORF">D7Z94_02185</name>
</gene>
<protein>
    <recommendedName>
        <fullName evidence="3">Outer membrane protein beta-barrel domain-containing protein</fullName>
    </recommendedName>
</protein>
<feature type="chain" id="PRO_5017275215" description="Outer membrane protein beta-barrel domain-containing protein" evidence="2">
    <location>
        <begin position="20"/>
        <end position="194"/>
    </location>
</feature>
<dbReference type="InterPro" id="IPR011250">
    <property type="entry name" value="OMP/PagP_B-barrel"/>
</dbReference>
<comment type="caution">
    <text evidence="4">The sequence shown here is derived from an EMBL/GenBank/DDBJ whole genome shotgun (WGS) entry which is preliminary data.</text>
</comment>
<dbReference type="SUPFAM" id="SSF56925">
    <property type="entry name" value="OMPA-like"/>
    <property type="match status" value="1"/>
</dbReference>
<dbReference type="OrthoDB" id="1438113at2"/>